<feature type="domain" description="DUF2007" evidence="1">
    <location>
        <begin position="10"/>
        <end position="71"/>
    </location>
</feature>
<dbReference type="RefSeq" id="WP_072862364.1">
    <property type="nucleotide sequence ID" value="NZ_FQUX01000004.1"/>
</dbReference>
<organism evidence="2 3">
    <name type="scientific">Arenibacter palladensis</name>
    <dbReference type="NCBI Taxonomy" id="237373"/>
    <lineage>
        <taxon>Bacteria</taxon>
        <taxon>Pseudomonadati</taxon>
        <taxon>Bacteroidota</taxon>
        <taxon>Flavobacteriia</taxon>
        <taxon>Flavobacteriales</taxon>
        <taxon>Flavobacteriaceae</taxon>
        <taxon>Arenibacter</taxon>
    </lineage>
</organism>
<sequence>MNSNYTRIFSGSFISVQTIVNQLREIGIVPVIKDESESGRLAGFGSAIQGNQEIYVHADELGKAQSIVQKAIGD</sequence>
<protein>
    <submittedName>
        <fullName evidence="2">Putative signal transducing protein</fullName>
    </submittedName>
</protein>
<gene>
    <name evidence="2" type="ORF">SAMN03080594_104181</name>
</gene>
<evidence type="ECO:0000313" key="3">
    <source>
        <dbReference type="Proteomes" id="UP000184406"/>
    </source>
</evidence>
<evidence type="ECO:0000313" key="2">
    <source>
        <dbReference type="EMBL" id="SHF44812.1"/>
    </source>
</evidence>
<name>A0A1M5BRF1_9FLAO</name>
<keyword evidence="3" id="KW-1185">Reference proteome</keyword>
<dbReference type="InterPro" id="IPR018551">
    <property type="entry name" value="DUF2007"/>
</dbReference>
<proteinExistence type="predicted"/>
<evidence type="ECO:0000259" key="1">
    <source>
        <dbReference type="Pfam" id="PF09413"/>
    </source>
</evidence>
<reference evidence="3" key="1">
    <citation type="submission" date="2016-11" db="EMBL/GenBank/DDBJ databases">
        <authorList>
            <person name="Varghese N."/>
            <person name="Submissions S."/>
        </authorList>
    </citation>
    <scope>NUCLEOTIDE SEQUENCE [LARGE SCALE GENOMIC DNA]</scope>
    <source>
        <strain evidence="3">DSM 17539</strain>
    </source>
</reference>
<dbReference type="Pfam" id="PF09413">
    <property type="entry name" value="DUF2007"/>
    <property type="match status" value="1"/>
</dbReference>
<dbReference type="Proteomes" id="UP000184406">
    <property type="component" value="Unassembled WGS sequence"/>
</dbReference>
<accession>A0A1M5BRF1</accession>
<dbReference type="EMBL" id="FQUX01000004">
    <property type="protein sequence ID" value="SHF44812.1"/>
    <property type="molecule type" value="Genomic_DNA"/>
</dbReference>
<dbReference type="OrthoDB" id="1149279at2"/>
<dbReference type="AlphaFoldDB" id="A0A1M5BRF1"/>